<dbReference type="Proteomes" id="UP000326759">
    <property type="component" value="Unassembled WGS sequence"/>
</dbReference>
<evidence type="ECO:0000259" key="1">
    <source>
        <dbReference type="PROSITE" id="PS50853"/>
    </source>
</evidence>
<keyword evidence="3" id="KW-1185">Reference proteome</keyword>
<protein>
    <submittedName>
        <fullName evidence="2">Protein sidekick-2</fullName>
    </submittedName>
</protein>
<evidence type="ECO:0000313" key="3">
    <source>
        <dbReference type="Proteomes" id="UP000326759"/>
    </source>
</evidence>
<dbReference type="InterPro" id="IPR003961">
    <property type="entry name" value="FN3_dom"/>
</dbReference>
<dbReference type="PROSITE" id="PS50853">
    <property type="entry name" value="FN3"/>
    <property type="match status" value="1"/>
</dbReference>
<dbReference type="GO" id="GO:0016020">
    <property type="term" value="C:membrane"/>
    <property type="evidence" value="ECO:0007669"/>
    <property type="project" value="UniProtKB-SubCell"/>
</dbReference>
<dbReference type="Pfam" id="PF00041">
    <property type="entry name" value="fn3"/>
    <property type="match status" value="1"/>
</dbReference>
<dbReference type="InterPro" id="IPR036116">
    <property type="entry name" value="FN3_sf"/>
</dbReference>
<proteinExistence type="predicted"/>
<dbReference type="AlphaFoldDB" id="A0A5N5T2Y8"/>
<gene>
    <name evidence="2" type="primary">SDK2</name>
    <name evidence="2" type="ORF">Anas_14157</name>
</gene>
<dbReference type="EMBL" id="SEYY01012270">
    <property type="protein sequence ID" value="KAB7500901.1"/>
    <property type="molecule type" value="Genomic_DNA"/>
</dbReference>
<dbReference type="InterPro" id="IPR050713">
    <property type="entry name" value="RTP_Phos/Ushers"/>
</dbReference>
<dbReference type="Gene3D" id="2.60.40.10">
    <property type="entry name" value="Immunoglobulins"/>
    <property type="match status" value="1"/>
</dbReference>
<evidence type="ECO:0000313" key="2">
    <source>
        <dbReference type="EMBL" id="KAB7500901.1"/>
    </source>
</evidence>
<sequence>LGDEDSETLLPCQTYNIRLRASNEIGIGPAASLRVELDAEVPNAVSHLRCNPVDPQTVKLTWETQHTSCRIDYYQITLKGDILWDGTTSNSSFNVSDTSSNEGSVILDGLTAYTMHYITLEAGNDAGLGKATSCSCETEPDVPSEPTSLALVIGTLTESSFSVTWNDPTFKNGIMEILELVFRMEAENNAGMGNTAELAILTL</sequence>
<dbReference type="CDD" id="cd00063">
    <property type="entry name" value="FN3"/>
    <property type="match status" value="1"/>
</dbReference>
<dbReference type="SMART" id="SM00060">
    <property type="entry name" value="FN3"/>
    <property type="match status" value="1"/>
</dbReference>
<comment type="caution">
    <text evidence="2">The sequence shown here is derived from an EMBL/GenBank/DDBJ whole genome shotgun (WGS) entry which is preliminary data.</text>
</comment>
<accession>A0A5N5T2Y8</accession>
<dbReference type="SUPFAM" id="SSF49265">
    <property type="entry name" value="Fibronectin type III"/>
    <property type="match status" value="1"/>
</dbReference>
<organism evidence="2 3">
    <name type="scientific">Armadillidium nasatum</name>
    <dbReference type="NCBI Taxonomy" id="96803"/>
    <lineage>
        <taxon>Eukaryota</taxon>
        <taxon>Metazoa</taxon>
        <taxon>Ecdysozoa</taxon>
        <taxon>Arthropoda</taxon>
        <taxon>Crustacea</taxon>
        <taxon>Multicrustacea</taxon>
        <taxon>Malacostraca</taxon>
        <taxon>Eumalacostraca</taxon>
        <taxon>Peracarida</taxon>
        <taxon>Isopoda</taxon>
        <taxon>Oniscidea</taxon>
        <taxon>Crinocheta</taxon>
        <taxon>Armadillidiidae</taxon>
        <taxon>Armadillidium</taxon>
    </lineage>
</organism>
<reference evidence="2 3" key="1">
    <citation type="journal article" date="2019" name="PLoS Biol.">
        <title>Sex chromosomes control vertical transmission of feminizing Wolbachia symbionts in an isopod.</title>
        <authorList>
            <person name="Becking T."/>
            <person name="Chebbi M.A."/>
            <person name="Giraud I."/>
            <person name="Moumen B."/>
            <person name="Laverre T."/>
            <person name="Caubet Y."/>
            <person name="Peccoud J."/>
            <person name="Gilbert C."/>
            <person name="Cordaux R."/>
        </authorList>
    </citation>
    <scope>NUCLEOTIDE SEQUENCE [LARGE SCALE GENOMIC DNA]</scope>
    <source>
        <strain evidence="2">ANa2</strain>
        <tissue evidence="2">Whole body excluding digestive tract and cuticle</tissue>
    </source>
</reference>
<feature type="non-terminal residue" evidence="2">
    <location>
        <position position="1"/>
    </location>
</feature>
<name>A0A5N5T2Y8_9CRUS</name>
<dbReference type="PANTHER" id="PTHR46957">
    <property type="entry name" value="CYTOKINE RECEPTOR"/>
    <property type="match status" value="1"/>
</dbReference>
<dbReference type="InterPro" id="IPR013783">
    <property type="entry name" value="Ig-like_fold"/>
</dbReference>
<feature type="domain" description="Fibronectin type-III" evidence="1">
    <location>
        <begin position="44"/>
        <end position="142"/>
    </location>
</feature>
<dbReference type="PANTHER" id="PTHR46957:SF3">
    <property type="entry name" value="CYTOKINE RECEPTOR"/>
    <property type="match status" value="1"/>
</dbReference>
<dbReference type="OrthoDB" id="8923679at2759"/>